<comment type="caution">
    <text evidence="1">The sequence shown here is derived from an EMBL/GenBank/DDBJ whole genome shotgun (WGS) entry which is preliminary data.</text>
</comment>
<dbReference type="PANTHER" id="PTHR28494">
    <property type="entry name" value="UPF0600 PROTEIN C5ORF51"/>
    <property type="match status" value="1"/>
</dbReference>
<evidence type="ECO:0000313" key="1">
    <source>
        <dbReference type="EMBL" id="NXI83553.1"/>
    </source>
</evidence>
<evidence type="ECO:0000313" key="2">
    <source>
        <dbReference type="Proteomes" id="UP000561178"/>
    </source>
</evidence>
<gene>
    <name evidence="1" type="ORF">RHIDAH_R14742</name>
</gene>
<protein>
    <submittedName>
        <fullName evidence="1">CE051 protein</fullName>
    </submittedName>
</protein>
<dbReference type="EMBL" id="VXAC01005226">
    <property type="protein sequence ID" value="NXI83553.1"/>
    <property type="molecule type" value="Genomic_DNA"/>
</dbReference>
<keyword evidence="2" id="KW-1185">Reference proteome</keyword>
<proteinExistence type="predicted"/>
<name>A0A7K9WG71_9PASS</name>
<feature type="non-terminal residue" evidence="1">
    <location>
        <position position="268"/>
    </location>
</feature>
<dbReference type="GO" id="GO:0000423">
    <property type="term" value="P:mitophagy"/>
    <property type="evidence" value="ECO:0007669"/>
    <property type="project" value="InterPro"/>
</dbReference>
<dbReference type="AlphaFoldDB" id="A0A7K9WG71"/>
<dbReference type="InterPro" id="IPR037657">
    <property type="entry name" value="RIMC1"/>
</dbReference>
<organism evidence="1 2">
    <name type="scientific">Rhipidura dahli</name>
    <dbReference type="NCBI Taxonomy" id="667186"/>
    <lineage>
        <taxon>Eukaryota</taxon>
        <taxon>Metazoa</taxon>
        <taxon>Chordata</taxon>
        <taxon>Craniata</taxon>
        <taxon>Vertebrata</taxon>
        <taxon>Euteleostomi</taxon>
        <taxon>Archelosauria</taxon>
        <taxon>Archosauria</taxon>
        <taxon>Dinosauria</taxon>
        <taxon>Saurischia</taxon>
        <taxon>Theropoda</taxon>
        <taxon>Coelurosauria</taxon>
        <taxon>Aves</taxon>
        <taxon>Neognathae</taxon>
        <taxon>Neoaves</taxon>
        <taxon>Telluraves</taxon>
        <taxon>Australaves</taxon>
        <taxon>Passeriformes</taxon>
        <taxon>Rhipiduridae</taxon>
        <taxon>Rhipidura</taxon>
    </lineage>
</organism>
<reference evidence="1 2" key="1">
    <citation type="submission" date="2019-09" db="EMBL/GenBank/DDBJ databases">
        <title>Bird 10,000 Genomes (B10K) Project - Family phase.</title>
        <authorList>
            <person name="Zhang G."/>
        </authorList>
    </citation>
    <scope>NUCLEOTIDE SEQUENCE [LARGE SCALE GENOMIC DNA]</scope>
    <source>
        <strain evidence="1">B10K-DU-001-49</strain>
        <tissue evidence="1">Muscle</tissue>
    </source>
</reference>
<sequence length="268" mass="30840">TFLAKGSATLDKLKDLCNEGKEHPSTLFRLYTQAVLDITYFEENQLVDEDFPEESSLQKLKELIYILSEPEDLVRECSINEEAICWILFQPISILGAELLECLYWRKGALLYMYCHTAKERSEWLQENIATFKKCLNDGVHYLMKMLSFRCPLQLDEDVSLQDKDTARLLSEGIFSDTHLLAMMYSGEMCYWGLKHCGEGKQKNFESIDPVSSSDLGSRSQSISLDFQETGRNMLTKYVAVCEGPLKDQGWNTTTAKQMMHYFVKSHN</sequence>
<accession>A0A7K9WG71</accession>
<dbReference type="Pfam" id="PF17716">
    <property type="entry name" value="RIMC1"/>
    <property type="match status" value="1"/>
</dbReference>
<dbReference type="Proteomes" id="UP000561178">
    <property type="component" value="Unassembled WGS sequence"/>
</dbReference>
<feature type="non-terminal residue" evidence="1">
    <location>
        <position position="1"/>
    </location>
</feature>
<dbReference type="PANTHER" id="PTHR28494:SF1">
    <property type="entry name" value="RAB7A-INTERACTING MON1-CCZ1 COMPLEX SUBUNIT 1"/>
    <property type="match status" value="1"/>
</dbReference>